<evidence type="ECO:0000313" key="2">
    <source>
        <dbReference type="EMBL" id="GGG57700.1"/>
    </source>
</evidence>
<feature type="chain" id="PRO_5036949800" evidence="1">
    <location>
        <begin position="22"/>
        <end position="116"/>
    </location>
</feature>
<evidence type="ECO:0000313" key="3">
    <source>
        <dbReference type="Proteomes" id="UP000625976"/>
    </source>
</evidence>
<keyword evidence="3" id="KW-1185">Reference proteome</keyword>
<organism evidence="2 3">
    <name type="scientific">Bizionia arctica</name>
    <dbReference type="NCBI Taxonomy" id="1495645"/>
    <lineage>
        <taxon>Bacteria</taxon>
        <taxon>Pseudomonadati</taxon>
        <taxon>Bacteroidota</taxon>
        <taxon>Flavobacteriia</taxon>
        <taxon>Flavobacteriales</taxon>
        <taxon>Flavobacteriaceae</taxon>
        <taxon>Bizionia</taxon>
    </lineage>
</organism>
<keyword evidence="1" id="KW-0732">Signal</keyword>
<gene>
    <name evidence="2" type="ORF">GCM10010976_30690</name>
</gene>
<comment type="caution">
    <text evidence="2">The sequence shown here is derived from an EMBL/GenBank/DDBJ whole genome shotgun (WGS) entry which is preliminary data.</text>
</comment>
<evidence type="ECO:0000256" key="1">
    <source>
        <dbReference type="SAM" id="SignalP"/>
    </source>
</evidence>
<feature type="signal peptide" evidence="1">
    <location>
        <begin position="1"/>
        <end position="21"/>
    </location>
</feature>
<accession>A0A917LVF0</accession>
<name>A0A917LVF0_9FLAO</name>
<reference evidence="2" key="2">
    <citation type="submission" date="2020-09" db="EMBL/GenBank/DDBJ databases">
        <authorList>
            <person name="Sun Q."/>
            <person name="Zhou Y."/>
        </authorList>
    </citation>
    <scope>NUCLEOTIDE SEQUENCE</scope>
    <source>
        <strain evidence="2">CGMCC 1.12751</strain>
    </source>
</reference>
<protein>
    <submittedName>
        <fullName evidence="2">Uncharacterized protein</fullName>
    </submittedName>
</protein>
<dbReference type="AlphaFoldDB" id="A0A917LVF0"/>
<dbReference type="EMBL" id="BMFQ01000004">
    <property type="protein sequence ID" value="GGG57700.1"/>
    <property type="molecule type" value="Genomic_DNA"/>
</dbReference>
<reference evidence="2" key="1">
    <citation type="journal article" date="2014" name="Int. J. Syst. Evol. Microbiol.">
        <title>Complete genome sequence of Corynebacterium casei LMG S-19264T (=DSM 44701T), isolated from a smear-ripened cheese.</title>
        <authorList>
            <consortium name="US DOE Joint Genome Institute (JGI-PGF)"/>
            <person name="Walter F."/>
            <person name="Albersmeier A."/>
            <person name="Kalinowski J."/>
            <person name="Ruckert C."/>
        </authorList>
    </citation>
    <scope>NUCLEOTIDE SEQUENCE</scope>
    <source>
        <strain evidence="2">CGMCC 1.12751</strain>
    </source>
</reference>
<sequence length="116" mass="13726">MVHMKNSVLIFSIFISSFSFAQSIDQGTTLKKNYDLLEGFTNEYVYSLTDNSRHISLQIQNFDNRNPNIEFYSDPYSYKKNRFLDFSDYKLTDELKNVMLEIPGLDRPIDYDPRDN</sequence>
<dbReference type="Proteomes" id="UP000625976">
    <property type="component" value="Unassembled WGS sequence"/>
</dbReference>
<proteinExistence type="predicted"/>